<dbReference type="EMBL" id="BMKS01000012">
    <property type="protein sequence ID" value="GGG44118.1"/>
    <property type="molecule type" value="Genomic_DNA"/>
</dbReference>
<comment type="similarity">
    <text evidence="2">Belongs to the polysaccharide deacetylase family.</text>
</comment>
<feature type="domain" description="NodB homology" evidence="5">
    <location>
        <begin position="68"/>
        <end position="173"/>
    </location>
</feature>
<dbReference type="InterPro" id="IPR011330">
    <property type="entry name" value="Glyco_hydro/deAcase_b/a-brl"/>
</dbReference>
<dbReference type="InterPro" id="IPR002509">
    <property type="entry name" value="NODB_dom"/>
</dbReference>
<accession>A0A8J2ZDT1</accession>
<proteinExistence type="inferred from homology"/>
<dbReference type="Proteomes" id="UP000597507">
    <property type="component" value="Unassembled WGS sequence"/>
</dbReference>
<reference evidence="6 7" key="1">
    <citation type="journal article" date="2014" name="Int. J. Syst. Evol. Microbiol.">
        <title>Complete genome sequence of Corynebacterium casei LMG S-19264T (=DSM 44701T), isolated from a smear-ripened cheese.</title>
        <authorList>
            <consortium name="US DOE Joint Genome Institute (JGI-PGF)"/>
            <person name="Walter F."/>
            <person name="Albersmeier A."/>
            <person name="Kalinowski J."/>
            <person name="Ruckert C."/>
        </authorList>
    </citation>
    <scope>NUCLEOTIDE SEQUENCE [LARGE SCALE GENOMIC DNA]</scope>
    <source>
        <strain evidence="6 7">CGMCC 1.16330</strain>
    </source>
</reference>
<dbReference type="SUPFAM" id="SSF88713">
    <property type="entry name" value="Glycoside hydrolase/deacetylase"/>
    <property type="match status" value="1"/>
</dbReference>
<dbReference type="GO" id="GO:0005975">
    <property type="term" value="P:carbohydrate metabolic process"/>
    <property type="evidence" value="ECO:0007669"/>
    <property type="project" value="InterPro"/>
</dbReference>
<dbReference type="RefSeq" id="WP_188902467.1">
    <property type="nucleotide sequence ID" value="NZ_BMKS01000012.1"/>
</dbReference>
<evidence type="ECO:0000256" key="1">
    <source>
        <dbReference type="ARBA" id="ARBA00003236"/>
    </source>
</evidence>
<comment type="function">
    <text evidence="1">Is involved in generating a small heat-stable compound (Nod), an acylated oligomer of N-acetylglucosamine, that stimulates mitosis in various plant protoplasts.</text>
</comment>
<evidence type="ECO:0000256" key="3">
    <source>
        <dbReference type="ARBA" id="ARBA00020071"/>
    </source>
</evidence>
<keyword evidence="7" id="KW-1185">Reference proteome</keyword>
<dbReference type="AlphaFoldDB" id="A0A8J2ZDT1"/>
<evidence type="ECO:0000313" key="7">
    <source>
        <dbReference type="Proteomes" id="UP000597507"/>
    </source>
</evidence>
<evidence type="ECO:0000259" key="5">
    <source>
        <dbReference type="Pfam" id="PF01522"/>
    </source>
</evidence>
<evidence type="ECO:0000256" key="4">
    <source>
        <dbReference type="ARBA" id="ARBA00032976"/>
    </source>
</evidence>
<dbReference type="PANTHER" id="PTHR43123:SF4">
    <property type="entry name" value="POLYSACCHARIDE DEACETYLASE"/>
    <property type="match status" value="1"/>
</dbReference>
<protein>
    <recommendedName>
        <fullName evidence="3">Chitooligosaccharide deacetylase</fullName>
    </recommendedName>
    <alternativeName>
        <fullName evidence="4">Nodulation protein B</fullName>
    </alternativeName>
</protein>
<sequence>MPWKQNYTISDEKSLPDPEIRWPGGARCCFSVTVDLSVAAGPEGIRAADLTTGPAYFGMHEGLSGLRAVFARYGIRATFAVPAVMARIQADAVKSLAAEGHEIAANGLRHEDVSGLDRAEEKARIERAGAILAEVAGSRPVGWYSLPRQGDPFAGGTISPNTVDLLIEAGYEYMGNGLADDIPHWWVTDFATRRAILAMPYYYHFDDQWFLMFPSKGTGLEHADFLFRNWRAEFAAQYGRGRHFHMVLHPRHIGWAHRLQLLDEFLAQALRHPGLWNPTAAECARHWKATYPKESHLRLEPSIWKDYPGSLS</sequence>
<evidence type="ECO:0000256" key="2">
    <source>
        <dbReference type="ARBA" id="ARBA00010973"/>
    </source>
</evidence>
<evidence type="ECO:0000313" key="6">
    <source>
        <dbReference type="EMBL" id="GGG44118.1"/>
    </source>
</evidence>
<dbReference type="Gene3D" id="3.20.20.370">
    <property type="entry name" value="Glycoside hydrolase/deacetylase"/>
    <property type="match status" value="1"/>
</dbReference>
<dbReference type="PANTHER" id="PTHR43123">
    <property type="entry name" value="POLYSACCHARIDE DEACETYLASE-RELATED"/>
    <property type="match status" value="1"/>
</dbReference>
<dbReference type="GO" id="GO:0016810">
    <property type="term" value="F:hydrolase activity, acting on carbon-nitrogen (but not peptide) bonds"/>
    <property type="evidence" value="ECO:0007669"/>
    <property type="project" value="InterPro"/>
</dbReference>
<gene>
    <name evidence="6" type="ORF">GCM10010964_34360</name>
</gene>
<comment type="caution">
    <text evidence="6">The sequence shown here is derived from an EMBL/GenBank/DDBJ whole genome shotgun (WGS) entry which is preliminary data.</text>
</comment>
<organism evidence="6 7">
    <name type="scientific">Caldovatus sediminis</name>
    <dbReference type="NCBI Taxonomy" id="2041189"/>
    <lineage>
        <taxon>Bacteria</taxon>
        <taxon>Pseudomonadati</taxon>
        <taxon>Pseudomonadota</taxon>
        <taxon>Alphaproteobacteria</taxon>
        <taxon>Acetobacterales</taxon>
        <taxon>Roseomonadaceae</taxon>
        <taxon>Caldovatus</taxon>
    </lineage>
</organism>
<name>A0A8J2ZDT1_9PROT</name>
<dbReference type="Pfam" id="PF01522">
    <property type="entry name" value="Polysacc_deac_1"/>
    <property type="match status" value="1"/>
</dbReference>